<reference evidence="1 2" key="1">
    <citation type="submission" date="2018-05" db="EMBL/GenBank/DDBJ databases">
        <title>Genomic Encyclopedia of Archaeal and Bacterial Type Strains, Phase II (KMG-II): from individual species to whole genera.</title>
        <authorList>
            <person name="Goeker M."/>
        </authorList>
    </citation>
    <scope>NUCLEOTIDE SEQUENCE [LARGE SCALE GENOMIC DNA]</scope>
    <source>
        <strain evidence="1 2">DSM 45184</strain>
    </source>
</reference>
<evidence type="ECO:0000313" key="2">
    <source>
        <dbReference type="Proteomes" id="UP000245697"/>
    </source>
</evidence>
<sequence>MTVVKKRSRLITVDGVVYRWRVRRHPAHQGPLSFAIERADRRGTILIATTPDTRPTDWVGTATPPAVPSIVAAMIREARSQGWRPDTRGPAFPLTVDARSWSA</sequence>
<accession>A0A316FBX8</accession>
<dbReference type="OrthoDB" id="196248at2"/>
<dbReference type="EMBL" id="QGGR01000013">
    <property type="protein sequence ID" value="PWK43585.1"/>
    <property type="molecule type" value="Genomic_DNA"/>
</dbReference>
<organism evidence="1 2">
    <name type="scientific">Actinoplanes xinjiangensis</name>
    <dbReference type="NCBI Taxonomy" id="512350"/>
    <lineage>
        <taxon>Bacteria</taxon>
        <taxon>Bacillati</taxon>
        <taxon>Actinomycetota</taxon>
        <taxon>Actinomycetes</taxon>
        <taxon>Micromonosporales</taxon>
        <taxon>Micromonosporaceae</taxon>
        <taxon>Actinoplanes</taxon>
    </lineage>
</organism>
<proteinExistence type="predicted"/>
<comment type="caution">
    <text evidence="1">The sequence shown here is derived from an EMBL/GenBank/DDBJ whole genome shotgun (WGS) entry which is preliminary data.</text>
</comment>
<evidence type="ECO:0000313" key="1">
    <source>
        <dbReference type="EMBL" id="PWK43585.1"/>
    </source>
</evidence>
<dbReference type="AlphaFoldDB" id="A0A316FBX8"/>
<protein>
    <submittedName>
        <fullName evidence="1">Uncharacterized protein</fullName>
    </submittedName>
</protein>
<dbReference type="Proteomes" id="UP000245697">
    <property type="component" value="Unassembled WGS sequence"/>
</dbReference>
<dbReference type="RefSeq" id="WP_109597571.1">
    <property type="nucleotide sequence ID" value="NZ_BONA01000064.1"/>
</dbReference>
<keyword evidence="2" id="KW-1185">Reference proteome</keyword>
<gene>
    <name evidence="1" type="ORF">BC793_113267</name>
</gene>
<name>A0A316FBX8_9ACTN</name>